<proteinExistence type="predicted"/>
<dbReference type="AlphaFoldDB" id="A0A9X6NE17"/>
<comment type="caution">
    <text evidence="2">The sequence shown here is derived from an EMBL/GenBank/DDBJ whole genome shotgun (WGS) entry which is preliminary data.</text>
</comment>
<feature type="signal peptide" evidence="1">
    <location>
        <begin position="1"/>
        <end position="23"/>
    </location>
</feature>
<protein>
    <recommendedName>
        <fullName evidence="4">UPAR/Ly6 domain-containing protein</fullName>
    </recommendedName>
</protein>
<dbReference type="Proteomes" id="UP000192578">
    <property type="component" value="Unassembled WGS sequence"/>
</dbReference>
<dbReference type="OrthoDB" id="10011411at2759"/>
<evidence type="ECO:0000313" key="2">
    <source>
        <dbReference type="EMBL" id="OWA52135.1"/>
    </source>
</evidence>
<dbReference type="EMBL" id="MTYJ01000252">
    <property type="protein sequence ID" value="OWA52135.1"/>
    <property type="molecule type" value="Genomic_DNA"/>
</dbReference>
<dbReference type="PROSITE" id="PS51257">
    <property type="entry name" value="PROKAR_LIPOPROTEIN"/>
    <property type="match status" value="1"/>
</dbReference>
<reference evidence="3" key="1">
    <citation type="submission" date="2017-01" db="EMBL/GenBank/DDBJ databases">
        <title>Comparative genomics of anhydrobiosis in the tardigrade Hypsibius dujardini.</title>
        <authorList>
            <person name="Yoshida Y."/>
            <person name="Koutsovoulos G."/>
            <person name="Laetsch D."/>
            <person name="Stevens L."/>
            <person name="Kumar S."/>
            <person name="Horikawa D."/>
            <person name="Ishino K."/>
            <person name="Komine S."/>
            <person name="Tomita M."/>
            <person name="Blaxter M."/>
            <person name="Arakawa K."/>
        </authorList>
    </citation>
    <scope>NUCLEOTIDE SEQUENCE [LARGE SCALE GENOMIC DNA]</scope>
    <source>
        <strain evidence="3">Z151</strain>
    </source>
</reference>
<sequence length="165" mass="16333">MVCLRFAVAVAVSFACMAAVASGLSCYQCSYTEGVPETATNQKNCANPFNETGISKITNVGGQNCVACTSAKIQQVTVRSCSPVPLPAEAGGVLACTTDNCNGSSPTAITLPPGISLPSGVTIPGGSAPTGVPVAATTQQNGSAKSHAAVGVVVVVGSLFLSLKI</sequence>
<evidence type="ECO:0000313" key="3">
    <source>
        <dbReference type="Proteomes" id="UP000192578"/>
    </source>
</evidence>
<evidence type="ECO:0008006" key="4">
    <source>
        <dbReference type="Google" id="ProtNLM"/>
    </source>
</evidence>
<name>A0A9X6NE17_HYPEX</name>
<accession>A0A9X6NE17</accession>
<organism evidence="2 3">
    <name type="scientific">Hypsibius exemplaris</name>
    <name type="common">Freshwater tardigrade</name>
    <dbReference type="NCBI Taxonomy" id="2072580"/>
    <lineage>
        <taxon>Eukaryota</taxon>
        <taxon>Metazoa</taxon>
        <taxon>Ecdysozoa</taxon>
        <taxon>Tardigrada</taxon>
        <taxon>Eutardigrada</taxon>
        <taxon>Parachela</taxon>
        <taxon>Hypsibioidea</taxon>
        <taxon>Hypsibiidae</taxon>
        <taxon>Hypsibius</taxon>
    </lineage>
</organism>
<keyword evidence="1" id="KW-0732">Signal</keyword>
<gene>
    <name evidence="2" type="ORF">BV898_16596</name>
</gene>
<keyword evidence="3" id="KW-1185">Reference proteome</keyword>
<feature type="chain" id="PRO_5040748310" description="UPAR/Ly6 domain-containing protein" evidence="1">
    <location>
        <begin position="24"/>
        <end position="165"/>
    </location>
</feature>
<evidence type="ECO:0000256" key="1">
    <source>
        <dbReference type="SAM" id="SignalP"/>
    </source>
</evidence>